<dbReference type="InterPro" id="IPR027417">
    <property type="entry name" value="P-loop_NTPase"/>
</dbReference>
<dbReference type="SMART" id="SM00382">
    <property type="entry name" value="AAA"/>
    <property type="match status" value="1"/>
</dbReference>
<dbReference type="InterPro" id="IPR003593">
    <property type="entry name" value="AAA+_ATPase"/>
</dbReference>
<sequence length="306" mass="33551">MKQFKKATKQFSYLRLALVGPAGSGKTYSSLRIAQGLGARIAVIDSERGSASKYADTFAFDTVVLDSFSPQDYMEAIQIAVDAHYDVLIIDSLSHAWVGKGGVLEMHDAAAAQEKGGNSYTAWRVVTPEHNRLVDTILQAPLHLIATLRSKIEYVQEKDERGKTVIRKVGLQPIQREGLDFEFDVVGDLDQMNRLVVTKTRCPALAQAVIRQPGEDMARTLKAWLTDGAPQPPQTVTEAQVKELWQMAQAHSLSVSDLTALVNQTLQTQYASPREVSATDYPRVIAALQAAKSFQSPPPEAVTESV</sequence>
<accession>A0A2T2WUN7</accession>
<evidence type="ECO:0000313" key="3">
    <source>
        <dbReference type="Proteomes" id="UP000242972"/>
    </source>
</evidence>
<feature type="domain" description="AAA+ ATPase" evidence="1">
    <location>
        <begin position="12"/>
        <end position="158"/>
    </location>
</feature>
<dbReference type="EMBL" id="PXYW01000141">
    <property type="protein sequence ID" value="PSR25946.1"/>
    <property type="molecule type" value="Genomic_DNA"/>
</dbReference>
<dbReference type="Pfam" id="PF13479">
    <property type="entry name" value="AAA_24"/>
    <property type="match status" value="1"/>
</dbReference>
<dbReference type="Gene3D" id="3.40.50.300">
    <property type="entry name" value="P-loop containing nucleotide triphosphate hydrolases"/>
    <property type="match status" value="1"/>
</dbReference>
<organism evidence="2 3">
    <name type="scientific">Sulfobacillus benefaciens</name>
    <dbReference type="NCBI Taxonomy" id="453960"/>
    <lineage>
        <taxon>Bacteria</taxon>
        <taxon>Bacillati</taxon>
        <taxon>Bacillota</taxon>
        <taxon>Clostridia</taxon>
        <taxon>Eubacteriales</taxon>
        <taxon>Clostridiales Family XVII. Incertae Sedis</taxon>
        <taxon>Sulfobacillus</taxon>
    </lineage>
</organism>
<evidence type="ECO:0000313" key="2">
    <source>
        <dbReference type="EMBL" id="PSR25946.1"/>
    </source>
</evidence>
<dbReference type="SUPFAM" id="SSF52540">
    <property type="entry name" value="P-loop containing nucleoside triphosphate hydrolases"/>
    <property type="match status" value="1"/>
</dbReference>
<dbReference type="Proteomes" id="UP000242972">
    <property type="component" value="Unassembled WGS sequence"/>
</dbReference>
<reference evidence="2 3" key="1">
    <citation type="journal article" date="2014" name="BMC Genomics">
        <title>Comparison of environmental and isolate Sulfobacillus genomes reveals diverse carbon, sulfur, nitrogen, and hydrogen metabolisms.</title>
        <authorList>
            <person name="Justice N.B."/>
            <person name="Norman A."/>
            <person name="Brown C.T."/>
            <person name="Singh A."/>
            <person name="Thomas B.C."/>
            <person name="Banfield J.F."/>
        </authorList>
    </citation>
    <scope>NUCLEOTIDE SEQUENCE [LARGE SCALE GENOMIC DNA]</scope>
    <source>
        <strain evidence="2">AMDSBA4</strain>
    </source>
</reference>
<comment type="caution">
    <text evidence="2">The sequence shown here is derived from an EMBL/GenBank/DDBJ whole genome shotgun (WGS) entry which is preliminary data.</text>
</comment>
<proteinExistence type="predicted"/>
<name>A0A2T2WUN7_9FIRM</name>
<gene>
    <name evidence="2" type="ORF">C7B46_20445</name>
</gene>
<dbReference type="AlphaFoldDB" id="A0A2T2WUN7"/>
<protein>
    <submittedName>
        <fullName evidence="2">AAA family ATPase</fullName>
    </submittedName>
</protein>
<evidence type="ECO:0000259" key="1">
    <source>
        <dbReference type="SMART" id="SM00382"/>
    </source>
</evidence>